<protein>
    <recommendedName>
        <fullName evidence="9">Nucleoside diphosphate kinase</fullName>
        <ecNumber evidence="9">2.7.4.6</ecNumber>
    </recommendedName>
</protein>
<feature type="binding site" evidence="7">
    <location>
        <position position="132"/>
    </location>
    <ligand>
        <name>ATP</name>
        <dbReference type="ChEBI" id="CHEBI:30616"/>
    </ligand>
</feature>
<evidence type="ECO:0000256" key="2">
    <source>
        <dbReference type="ARBA" id="ARBA00008142"/>
    </source>
</evidence>
<dbReference type="HAMAP" id="MF_00451">
    <property type="entry name" value="NDP_kinase"/>
    <property type="match status" value="1"/>
</dbReference>
<dbReference type="FunFam" id="3.30.70.141:FF:000002">
    <property type="entry name" value="Nucleoside diphosphate kinase"/>
    <property type="match status" value="1"/>
</dbReference>
<feature type="binding site" evidence="7">
    <location>
        <position position="122"/>
    </location>
    <ligand>
        <name>ATP</name>
        <dbReference type="ChEBI" id="CHEBI:30616"/>
    </ligand>
</feature>
<dbReference type="EC" id="2.7.4.6" evidence="9"/>
<feature type="signal peptide" evidence="10">
    <location>
        <begin position="1"/>
        <end position="17"/>
    </location>
</feature>
<evidence type="ECO:0000259" key="11">
    <source>
        <dbReference type="SMART" id="SM00562"/>
    </source>
</evidence>
<dbReference type="GO" id="GO:0004550">
    <property type="term" value="F:nucleoside diphosphate kinase activity"/>
    <property type="evidence" value="ECO:0007669"/>
    <property type="project" value="UniProtKB-EC"/>
</dbReference>
<dbReference type="PROSITE" id="PS51374">
    <property type="entry name" value="NDPK_LIKE"/>
    <property type="match status" value="1"/>
</dbReference>
<keyword evidence="3 9" id="KW-0808">Transferase</keyword>
<evidence type="ECO:0000256" key="3">
    <source>
        <dbReference type="ARBA" id="ARBA00022679"/>
    </source>
</evidence>
<evidence type="ECO:0000256" key="8">
    <source>
        <dbReference type="RuleBase" id="RU004011"/>
    </source>
</evidence>
<dbReference type="CDD" id="cd04413">
    <property type="entry name" value="NDPk_I"/>
    <property type="match status" value="1"/>
</dbReference>
<dbReference type="EMBL" id="KQ415663">
    <property type="protein sequence ID" value="KOG01087.1"/>
    <property type="molecule type" value="Genomic_DNA"/>
</dbReference>
<dbReference type="STRING" id="37653.A0A0L8IHW3"/>
<proteinExistence type="inferred from homology"/>
<keyword evidence="10" id="KW-0732">Signal</keyword>
<keyword evidence="6 9" id="KW-0067">ATP-binding</keyword>
<feature type="active site" description="Pros-phosphohistidine intermediate" evidence="7">
    <location>
        <position position="135"/>
    </location>
</feature>
<dbReference type="GO" id="GO:0006183">
    <property type="term" value="P:GTP biosynthetic process"/>
    <property type="evidence" value="ECO:0007669"/>
    <property type="project" value="InterPro"/>
</dbReference>
<feature type="binding site" evidence="7">
    <location>
        <position position="111"/>
    </location>
    <ligand>
        <name>ATP</name>
        <dbReference type="ChEBI" id="CHEBI:30616"/>
    </ligand>
</feature>
<sequence>MLSTLLSMFANVFSVIGGQVPERSFVAVKPDGVQRALCGPILQRFEKKGFKLVACKFIYPTKELLEAHYAEHKGKSFFDKLVAYMSSGPVFAMVLEGEGVVQMCRQMIGATKPQESMLRTIRGDYAIEMGRNIVHGSDSVTSANHEISLWFSSDELISWESATEHLRYE</sequence>
<accession>A0A0L8IHW3</accession>
<dbReference type="InterPro" id="IPR001564">
    <property type="entry name" value="Nucleoside_diP_kinase"/>
</dbReference>
<feature type="domain" description="Nucleoside diphosphate kinase-like" evidence="11">
    <location>
        <begin position="21"/>
        <end position="158"/>
    </location>
</feature>
<reference evidence="12" key="1">
    <citation type="submission" date="2015-07" db="EMBL/GenBank/DDBJ databases">
        <title>MeaNS - Measles Nucleotide Surveillance Program.</title>
        <authorList>
            <person name="Tran T."/>
            <person name="Druce J."/>
        </authorList>
    </citation>
    <scope>NUCLEOTIDE SEQUENCE</scope>
    <source>
        <strain evidence="12">UCB-OBI-ISO-001</strain>
        <tissue evidence="12">Gonad</tissue>
    </source>
</reference>
<dbReference type="InterPro" id="IPR036850">
    <property type="entry name" value="NDK-like_dom_sf"/>
</dbReference>
<dbReference type="AlphaFoldDB" id="A0A0L8IHW3"/>
<dbReference type="NCBIfam" id="NF001908">
    <property type="entry name" value="PRK00668.1"/>
    <property type="match status" value="1"/>
</dbReference>
<evidence type="ECO:0000256" key="4">
    <source>
        <dbReference type="ARBA" id="ARBA00022741"/>
    </source>
</evidence>
<feature type="binding site" evidence="7">
    <location>
        <position position="105"/>
    </location>
    <ligand>
        <name>ATP</name>
        <dbReference type="ChEBI" id="CHEBI:30616"/>
    </ligand>
</feature>
<evidence type="ECO:0000256" key="10">
    <source>
        <dbReference type="SAM" id="SignalP"/>
    </source>
</evidence>
<keyword evidence="4 9" id="KW-0547">Nucleotide-binding</keyword>
<dbReference type="InterPro" id="IPR023005">
    <property type="entry name" value="Nucleoside_diP_kinase_AS"/>
</dbReference>
<name>A0A0L8IHW3_OCTBM</name>
<comment type="cofactor">
    <cofactor evidence="1">
        <name>Mg(2+)</name>
        <dbReference type="ChEBI" id="CHEBI:18420"/>
    </cofactor>
</comment>
<evidence type="ECO:0000256" key="1">
    <source>
        <dbReference type="ARBA" id="ARBA00001946"/>
    </source>
</evidence>
<evidence type="ECO:0000256" key="7">
    <source>
        <dbReference type="PROSITE-ProRule" id="PRU00706"/>
    </source>
</evidence>
<gene>
    <name evidence="12" type="ORF">OCBIM_22037973mg</name>
</gene>
<dbReference type="PRINTS" id="PR01243">
    <property type="entry name" value="NUCDPKINASE"/>
</dbReference>
<dbReference type="Gene3D" id="3.30.70.141">
    <property type="entry name" value="Nucleoside diphosphate kinase-like domain"/>
    <property type="match status" value="1"/>
</dbReference>
<evidence type="ECO:0000256" key="5">
    <source>
        <dbReference type="ARBA" id="ARBA00022777"/>
    </source>
</evidence>
<dbReference type="PANTHER" id="PTHR11349">
    <property type="entry name" value="NUCLEOSIDE DIPHOSPHATE KINASE"/>
    <property type="match status" value="1"/>
</dbReference>
<dbReference type="PROSITE" id="PS00469">
    <property type="entry name" value="NDPK"/>
    <property type="match status" value="1"/>
</dbReference>
<feature type="binding site" evidence="7">
    <location>
        <position position="77"/>
    </location>
    <ligand>
        <name>ATP</name>
        <dbReference type="ChEBI" id="CHEBI:30616"/>
    </ligand>
</feature>
<dbReference type="SUPFAM" id="SSF54919">
    <property type="entry name" value="Nucleoside diphosphate kinase, NDK"/>
    <property type="match status" value="1"/>
</dbReference>
<dbReference type="SMART" id="SM00562">
    <property type="entry name" value="NDK"/>
    <property type="match status" value="1"/>
</dbReference>
<dbReference type="OrthoDB" id="2162449at2759"/>
<dbReference type="InterPro" id="IPR034907">
    <property type="entry name" value="NDK-like_dom"/>
</dbReference>
<evidence type="ECO:0000256" key="6">
    <source>
        <dbReference type="ARBA" id="ARBA00022840"/>
    </source>
</evidence>
<dbReference type="GO" id="GO:0006241">
    <property type="term" value="P:CTP biosynthetic process"/>
    <property type="evidence" value="ECO:0007669"/>
    <property type="project" value="InterPro"/>
</dbReference>
<feature type="chain" id="PRO_5005584364" description="Nucleoside diphosphate kinase" evidence="10">
    <location>
        <begin position="18"/>
        <end position="169"/>
    </location>
</feature>
<evidence type="ECO:0000313" key="12">
    <source>
        <dbReference type="EMBL" id="KOG01087.1"/>
    </source>
</evidence>
<dbReference type="KEGG" id="obi:106867397"/>
<dbReference type="OMA" id="HVFQSGW"/>
<dbReference type="GO" id="GO:0005524">
    <property type="term" value="F:ATP binding"/>
    <property type="evidence" value="ECO:0007669"/>
    <property type="project" value="UniProtKB-KW"/>
</dbReference>
<organism evidence="12">
    <name type="scientific">Octopus bimaculoides</name>
    <name type="common">California two-spotted octopus</name>
    <dbReference type="NCBI Taxonomy" id="37653"/>
    <lineage>
        <taxon>Eukaryota</taxon>
        <taxon>Metazoa</taxon>
        <taxon>Spiralia</taxon>
        <taxon>Lophotrochozoa</taxon>
        <taxon>Mollusca</taxon>
        <taxon>Cephalopoda</taxon>
        <taxon>Coleoidea</taxon>
        <taxon>Octopodiformes</taxon>
        <taxon>Octopoda</taxon>
        <taxon>Incirrata</taxon>
        <taxon>Octopodidae</taxon>
        <taxon>Octopus</taxon>
    </lineage>
</organism>
<comment type="similarity">
    <text evidence="2 7 8">Belongs to the NDK family.</text>
</comment>
<keyword evidence="5 9" id="KW-0418">Kinase</keyword>
<feature type="binding site" evidence="7">
    <location>
        <position position="29"/>
    </location>
    <ligand>
        <name>ATP</name>
        <dbReference type="ChEBI" id="CHEBI:30616"/>
    </ligand>
</feature>
<dbReference type="Pfam" id="PF00334">
    <property type="entry name" value="NDK"/>
    <property type="match status" value="1"/>
</dbReference>
<evidence type="ECO:0000256" key="9">
    <source>
        <dbReference type="RuleBase" id="RU004013"/>
    </source>
</evidence>
<comment type="catalytic activity">
    <reaction evidence="9">
        <text>a 2'-deoxyribonucleoside 5'-diphosphate + ATP = a 2'-deoxyribonucleoside 5'-triphosphate + ADP</text>
        <dbReference type="Rhea" id="RHEA:44640"/>
        <dbReference type="ChEBI" id="CHEBI:30616"/>
        <dbReference type="ChEBI" id="CHEBI:61560"/>
        <dbReference type="ChEBI" id="CHEBI:73316"/>
        <dbReference type="ChEBI" id="CHEBI:456216"/>
        <dbReference type="EC" id="2.7.4.6"/>
    </reaction>
</comment>
<dbReference type="GO" id="GO:0006228">
    <property type="term" value="P:UTP biosynthetic process"/>
    <property type="evidence" value="ECO:0007669"/>
    <property type="project" value="InterPro"/>
</dbReference>